<evidence type="ECO:0000256" key="11">
    <source>
        <dbReference type="PROSITE-ProRule" id="PRU00175"/>
    </source>
</evidence>
<evidence type="ECO:0000256" key="8">
    <source>
        <dbReference type="ARBA" id="ARBA00022786"/>
    </source>
</evidence>
<dbReference type="Gene3D" id="3.30.40.10">
    <property type="entry name" value="Zinc/RING finger domain, C3HC4 (zinc finger)"/>
    <property type="match status" value="1"/>
</dbReference>
<dbReference type="OrthoDB" id="6048873at2759"/>
<evidence type="ECO:0000256" key="9">
    <source>
        <dbReference type="ARBA" id="ARBA00022833"/>
    </source>
</evidence>
<keyword evidence="4" id="KW-0808">Transferase</keyword>
<name>A0A3P7NNJ7_DIBLA</name>
<dbReference type="Pfam" id="PF13920">
    <property type="entry name" value="zf-C3HC4_3"/>
    <property type="match status" value="1"/>
</dbReference>
<dbReference type="PANTHER" id="PTHR23328:SF0">
    <property type="entry name" value="RING-TYPE DOMAIN-CONTAINING PROTEIN"/>
    <property type="match status" value="1"/>
</dbReference>
<evidence type="ECO:0000256" key="10">
    <source>
        <dbReference type="ARBA" id="ARBA00023242"/>
    </source>
</evidence>
<dbReference type="InterPro" id="IPR001841">
    <property type="entry name" value="Znf_RING"/>
</dbReference>
<dbReference type="GO" id="GO:0006302">
    <property type="term" value="P:double-strand break repair"/>
    <property type="evidence" value="ECO:0007669"/>
    <property type="project" value="TreeGrafter"/>
</dbReference>
<dbReference type="Proteomes" id="UP000281553">
    <property type="component" value="Unassembled WGS sequence"/>
</dbReference>
<keyword evidence="10" id="KW-0539">Nucleus</keyword>
<keyword evidence="14" id="KW-1185">Reference proteome</keyword>
<dbReference type="GO" id="GO:0031491">
    <property type="term" value="F:nucleosome binding"/>
    <property type="evidence" value="ECO:0007669"/>
    <property type="project" value="TreeGrafter"/>
</dbReference>
<evidence type="ECO:0000256" key="1">
    <source>
        <dbReference type="ARBA" id="ARBA00000900"/>
    </source>
</evidence>
<evidence type="ECO:0000256" key="7">
    <source>
        <dbReference type="ARBA" id="ARBA00022771"/>
    </source>
</evidence>
<keyword evidence="5" id="KW-0479">Metal-binding</keyword>
<dbReference type="InterPro" id="IPR017907">
    <property type="entry name" value="Znf_RING_CS"/>
</dbReference>
<dbReference type="GO" id="GO:0005634">
    <property type="term" value="C:nucleus"/>
    <property type="evidence" value="ECO:0007669"/>
    <property type="project" value="UniProtKB-SubCell"/>
</dbReference>
<proteinExistence type="predicted"/>
<evidence type="ECO:0000256" key="2">
    <source>
        <dbReference type="ARBA" id="ARBA00004123"/>
    </source>
</evidence>
<evidence type="ECO:0000313" key="14">
    <source>
        <dbReference type="Proteomes" id="UP000281553"/>
    </source>
</evidence>
<sequence length="205" mass="23507">MALRRRRSMTQLHLSAEKFNELTDCPICLKTYTDPQTLPCQHYLCIACADTVLRMERSECPICRLPFSRDQLKPFRFFNQLQEIIERTVVDSGGVCAECLRPFRDKEKSLRPGTTFGGLICADCAATEALIRSMETAALEEQERADFRRDVASHEKPVSFMISEEYLNSHPVHPRLGCANGARCLSLKYPSRQTSMFLYFSHILF</sequence>
<keyword evidence="8" id="KW-0833">Ubl conjugation pathway</keyword>
<dbReference type="PROSITE" id="PS50089">
    <property type="entry name" value="ZF_RING_2"/>
    <property type="match status" value="1"/>
</dbReference>
<gene>
    <name evidence="13" type="ORF">DILT_LOCUS17664</name>
</gene>
<dbReference type="GO" id="GO:0061630">
    <property type="term" value="F:ubiquitin protein ligase activity"/>
    <property type="evidence" value="ECO:0007669"/>
    <property type="project" value="UniProtKB-EC"/>
</dbReference>
<accession>A0A3P7NNJ7</accession>
<dbReference type="SMART" id="SM00184">
    <property type="entry name" value="RING"/>
    <property type="match status" value="1"/>
</dbReference>
<dbReference type="PROSITE" id="PS00518">
    <property type="entry name" value="ZF_RING_1"/>
    <property type="match status" value="1"/>
</dbReference>
<dbReference type="PANTHER" id="PTHR23328">
    <property type="entry name" value="RING-TYPE DOMAIN-CONTAINING PROTEIN"/>
    <property type="match status" value="1"/>
</dbReference>
<feature type="domain" description="RING-type" evidence="12">
    <location>
        <begin position="25"/>
        <end position="64"/>
    </location>
</feature>
<evidence type="ECO:0000256" key="6">
    <source>
        <dbReference type="ARBA" id="ARBA00022763"/>
    </source>
</evidence>
<protein>
    <recommendedName>
        <fullName evidence="3">RING-type E3 ubiquitin transferase</fullName>
        <ecNumber evidence="3">2.3.2.27</ecNumber>
    </recommendedName>
</protein>
<evidence type="ECO:0000259" key="12">
    <source>
        <dbReference type="PROSITE" id="PS50089"/>
    </source>
</evidence>
<dbReference type="InterPro" id="IPR051657">
    <property type="entry name" value="RNF168/RNF169_E3_ubiq-ligase"/>
</dbReference>
<evidence type="ECO:0000313" key="13">
    <source>
        <dbReference type="EMBL" id="VDN38673.1"/>
    </source>
</evidence>
<evidence type="ECO:0000256" key="5">
    <source>
        <dbReference type="ARBA" id="ARBA00022723"/>
    </source>
</evidence>
<dbReference type="EC" id="2.3.2.27" evidence="3"/>
<reference evidence="13 14" key="1">
    <citation type="submission" date="2018-11" db="EMBL/GenBank/DDBJ databases">
        <authorList>
            <consortium name="Pathogen Informatics"/>
        </authorList>
    </citation>
    <scope>NUCLEOTIDE SEQUENCE [LARGE SCALE GENOMIC DNA]</scope>
</reference>
<evidence type="ECO:0000256" key="3">
    <source>
        <dbReference type="ARBA" id="ARBA00012483"/>
    </source>
</evidence>
<dbReference type="InterPro" id="IPR013083">
    <property type="entry name" value="Znf_RING/FYVE/PHD"/>
</dbReference>
<keyword evidence="6" id="KW-0227">DNA damage</keyword>
<dbReference type="GO" id="GO:0035861">
    <property type="term" value="C:site of double-strand break"/>
    <property type="evidence" value="ECO:0007669"/>
    <property type="project" value="TreeGrafter"/>
</dbReference>
<comment type="subcellular location">
    <subcellularLocation>
        <location evidence="2">Nucleus</location>
    </subcellularLocation>
</comment>
<dbReference type="GO" id="GO:0008270">
    <property type="term" value="F:zinc ion binding"/>
    <property type="evidence" value="ECO:0007669"/>
    <property type="project" value="UniProtKB-KW"/>
</dbReference>
<comment type="catalytic activity">
    <reaction evidence="1">
        <text>S-ubiquitinyl-[E2 ubiquitin-conjugating enzyme]-L-cysteine + [acceptor protein]-L-lysine = [E2 ubiquitin-conjugating enzyme]-L-cysteine + N(6)-ubiquitinyl-[acceptor protein]-L-lysine.</text>
        <dbReference type="EC" id="2.3.2.27"/>
    </reaction>
</comment>
<dbReference type="EMBL" id="UYRU01093665">
    <property type="protein sequence ID" value="VDN38673.1"/>
    <property type="molecule type" value="Genomic_DNA"/>
</dbReference>
<evidence type="ECO:0000256" key="4">
    <source>
        <dbReference type="ARBA" id="ARBA00022679"/>
    </source>
</evidence>
<organism evidence="13 14">
    <name type="scientific">Dibothriocephalus latus</name>
    <name type="common">Fish tapeworm</name>
    <name type="synonym">Diphyllobothrium latum</name>
    <dbReference type="NCBI Taxonomy" id="60516"/>
    <lineage>
        <taxon>Eukaryota</taxon>
        <taxon>Metazoa</taxon>
        <taxon>Spiralia</taxon>
        <taxon>Lophotrochozoa</taxon>
        <taxon>Platyhelminthes</taxon>
        <taxon>Cestoda</taxon>
        <taxon>Eucestoda</taxon>
        <taxon>Diphyllobothriidea</taxon>
        <taxon>Diphyllobothriidae</taxon>
        <taxon>Dibothriocephalus</taxon>
    </lineage>
</organism>
<keyword evidence="7 11" id="KW-0863">Zinc-finger</keyword>
<dbReference type="AlphaFoldDB" id="A0A3P7NNJ7"/>
<keyword evidence="9" id="KW-0862">Zinc</keyword>
<dbReference type="SUPFAM" id="SSF57850">
    <property type="entry name" value="RING/U-box"/>
    <property type="match status" value="1"/>
</dbReference>